<dbReference type="GO" id="GO:0005783">
    <property type="term" value="C:endoplasmic reticulum"/>
    <property type="evidence" value="ECO:0007669"/>
    <property type="project" value="TreeGrafter"/>
</dbReference>
<dbReference type="PANTHER" id="PTHR10774">
    <property type="entry name" value="EXTENDED SYNAPTOTAGMIN-RELATED"/>
    <property type="match status" value="1"/>
</dbReference>
<protein>
    <submittedName>
        <fullName evidence="15">Uncharacterized protein</fullName>
    </submittedName>
</protein>
<evidence type="ECO:0000256" key="11">
    <source>
        <dbReference type="ARBA" id="ARBA00023136"/>
    </source>
</evidence>
<proteinExistence type="inferred from homology"/>
<dbReference type="SMART" id="SM00239">
    <property type="entry name" value="C2"/>
    <property type="match status" value="1"/>
</dbReference>
<dbReference type="InterPro" id="IPR039010">
    <property type="entry name" value="Synaptotagmin_SMP"/>
</dbReference>
<dbReference type="AlphaFoldDB" id="A0AAW1PYE3"/>
<keyword evidence="8" id="KW-1133">Transmembrane helix</keyword>
<dbReference type="CDD" id="cd00030">
    <property type="entry name" value="C2"/>
    <property type="match status" value="1"/>
</dbReference>
<dbReference type="GO" id="GO:0046872">
    <property type="term" value="F:metal ion binding"/>
    <property type="evidence" value="ECO:0007669"/>
    <property type="project" value="UniProtKB-KW"/>
</dbReference>
<feature type="region of interest" description="Disordered" evidence="12">
    <location>
        <begin position="1"/>
        <end position="37"/>
    </location>
</feature>
<dbReference type="PROSITE" id="PS50004">
    <property type="entry name" value="C2"/>
    <property type="match status" value="1"/>
</dbReference>
<keyword evidence="11" id="KW-0472">Membrane</keyword>
<sequence length="461" mass="51016">MASHQEPQKSTADLGRGGDSKKQGLEDNKPQRMPAGDPSWVSQLLACMWPNISEAMEKVAKEMLPDMLQQNKPTWMTKLGLDTFELGSKAPTIEHVRVVEGEKPGVNDSALEFDFTWHGDQNILLDVNPAPAFVGKVPLLGNVLDKALTWKMGVKDMVIRGRLRTSFCPLLKALPIVGAVQAAFVGLPKLDFSLDLPDGLKAVVPVEWLDGWLDSFIADNILSMYMLPDHFFMQVDEKARDIQTPQGILEVEVLEATHVPSMDFVGKSDPFVKLWLRPPAAKQTPTKHGAEPKWAPGEATYALPVHLRNIQILTLTVFDADNVGADEIGRTRVQLEDLSPGQQHDLWLDINVPSHGNAASKEKTRKRDKVAGMLLGTKGAQAKDVEQCQVHVKLTFHPIDEETIKQLDKAQSEGKTPGADLNAMIKDPTLSQLISKHKLADELFPTRQDNSKQNTPQTPQR</sequence>
<feature type="region of interest" description="Disordered" evidence="12">
    <location>
        <begin position="438"/>
        <end position="461"/>
    </location>
</feature>
<dbReference type="Gene3D" id="2.60.40.150">
    <property type="entry name" value="C2 domain"/>
    <property type="match status" value="1"/>
</dbReference>
<dbReference type="InterPro" id="IPR035892">
    <property type="entry name" value="C2_domain_sf"/>
</dbReference>
<keyword evidence="16" id="KW-1185">Reference proteome</keyword>
<dbReference type="PANTHER" id="PTHR10774:SF190">
    <property type="entry name" value="C2 CALCIUM_LIPID-BINDING ENDONUCLEASE_EXONUCLEASE_PHOSPHATASE-RELATED"/>
    <property type="match status" value="1"/>
</dbReference>
<evidence type="ECO:0000256" key="2">
    <source>
        <dbReference type="ARBA" id="ARBA00006996"/>
    </source>
</evidence>
<keyword evidence="9" id="KW-0445">Lipid transport</keyword>
<evidence type="ECO:0000256" key="10">
    <source>
        <dbReference type="ARBA" id="ARBA00023121"/>
    </source>
</evidence>
<dbReference type="EMBL" id="JALJOQ010000005">
    <property type="protein sequence ID" value="KAK9813440.1"/>
    <property type="molecule type" value="Genomic_DNA"/>
</dbReference>
<feature type="compositionally biased region" description="Polar residues" evidence="12">
    <location>
        <begin position="447"/>
        <end position="461"/>
    </location>
</feature>
<organism evidence="15 16">
    <name type="scientific">Symbiochloris irregularis</name>
    <dbReference type="NCBI Taxonomy" id="706552"/>
    <lineage>
        <taxon>Eukaryota</taxon>
        <taxon>Viridiplantae</taxon>
        <taxon>Chlorophyta</taxon>
        <taxon>core chlorophytes</taxon>
        <taxon>Trebouxiophyceae</taxon>
        <taxon>Trebouxiales</taxon>
        <taxon>Trebouxiaceae</taxon>
        <taxon>Symbiochloris</taxon>
    </lineage>
</organism>
<reference evidence="15 16" key="1">
    <citation type="journal article" date="2024" name="Nat. Commun.">
        <title>Phylogenomics reveals the evolutionary origins of lichenization in chlorophyte algae.</title>
        <authorList>
            <person name="Puginier C."/>
            <person name="Libourel C."/>
            <person name="Otte J."/>
            <person name="Skaloud P."/>
            <person name="Haon M."/>
            <person name="Grisel S."/>
            <person name="Petersen M."/>
            <person name="Berrin J.G."/>
            <person name="Delaux P.M."/>
            <person name="Dal Grande F."/>
            <person name="Keller J."/>
        </authorList>
    </citation>
    <scope>NUCLEOTIDE SEQUENCE [LARGE SCALE GENOMIC DNA]</scope>
    <source>
        <strain evidence="15 16">SAG 2036</strain>
    </source>
</reference>
<evidence type="ECO:0000313" key="16">
    <source>
        <dbReference type="Proteomes" id="UP001465755"/>
    </source>
</evidence>
<feature type="compositionally biased region" description="Basic and acidic residues" evidence="12">
    <location>
        <begin position="16"/>
        <end position="30"/>
    </location>
</feature>
<dbReference type="Pfam" id="PF00168">
    <property type="entry name" value="C2"/>
    <property type="match status" value="1"/>
</dbReference>
<dbReference type="GO" id="GO:0016020">
    <property type="term" value="C:membrane"/>
    <property type="evidence" value="ECO:0007669"/>
    <property type="project" value="UniProtKB-SubCell"/>
</dbReference>
<evidence type="ECO:0000256" key="5">
    <source>
        <dbReference type="ARBA" id="ARBA00022723"/>
    </source>
</evidence>
<evidence type="ECO:0000256" key="9">
    <source>
        <dbReference type="ARBA" id="ARBA00023055"/>
    </source>
</evidence>
<comment type="caution">
    <text evidence="15">The sequence shown here is derived from an EMBL/GenBank/DDBJ whole genome shotgun (WGS) entry which is preliminary data.</text>
</comment>
<keyword evidence="7" id="KW-0106">Calcium</keyword>
<gene>
    <name evidence="15" type="ORF">WJX73_009259</name>
</gene>
<evidence type="ECO:0000256" key="1">
    <source>
        <dbReference type="ARBA" id="ARBA00004167"/>
    </source>
</evidence>
<comment type="similarity">
    <text evidence="2">Belongs to the synaptotagmin family.</text>
</comment>
<feature type="domain" description="SMP-LTD" evidence="14">
    <location>
        <begin position="34"/>
        <end position="236"/>
    </location>
</feature>
<keyword evidence="3" id="KW-0813">Transport</keyword>
<dbReference type="Proteomes" id="UP001465755">
    <property type="component" value="Unassembled WGS sequence"/>
</dbReference>
<dbReference type="Pfam" id="PF17047">
    <property type="entry name" value="SMP_LBD"/>
    <property type="match status" value="1"/>
</dbReference>
<dbReference type="InterPro" id="IPR000008">
    <property type="entry name" value="C2_dom"/>
</dbReference>
<evidence type="ECO:0000256" key="3">
    <source>
        <dbReference type="ARBA" id="ARBA00022448"/>
    </source>
</evidence>
<name>A0AAW1PYE3_9CHLO</name>
<keyword evidence="4" id="KW-0812">Transmembrane</keyword>
<feature type="domain" description="C2" evidence="13">
    <location>
        <begin position="227"/>
        <end position="348"/>
    </location>
</feature>
<dbReference type="SUPFAM" id="SSF49562">
    <property type="entry name" value="C2 domain (Calcium/lipid-binding domain, CaLB)"/>
    <property type="match status" value="1"/>
</dbReference>
<evidence type="ECO:0000256" key="4">
    <source>
        <dbReference type="ARBA" id="ARBA00022692"/>
    </source>
</evidence>
<evidence type="ECO:0000259" key="14">
    <source>
        <dbReference type="PROSITE" id="PS51847"/>
    </source>
</evidence>
<dbReference type="PROSITE" id="PS51847">
    <property type="entry name" value="SMP"/>
    <property type="match status" value="1"/>
</dbReference>
<accession>A0AAW1PYE3</accession>
<dbReference type="CDD" id="cd21677">
    <property type="entry name" value="SMP_SYT"/>
    <property type="match status" value="1"/>
</dbReference>
<evidence type="ECO:0000256" key="6">
    <source>
        <dbReference type="ARBA" id="ARBA00022737"/>
    </source>
</evidence>
<keyword evidence="6" id="KW-0677">Repeat</keyword>
<evidence type="ECO:0000256" key="7">
    <source>
        <dbReference type="ARBA" id="ARBA00022837"/>
    </source>
</evidence>
<dbReference type="GO" id="GO:0006869">
    <property type="term" value="P:lipid transport"/>
    <property type="evidence" value="ECO:0007669"/>
    <property type="project" value="UniProtKB-KW"/>
</dbReference>
<keyword evidence="5" id="KW-0479">Metal-binding</keyword>
<evidence type="ECO:0000256" key="8">
    <source>
        <dbReference type="ARBA" id="ARBA00022989"/>
    </source>
</evidence>
<dbReference type="InterPro" id="IPR045050">
    <property type="entry name" value="Synaptotagmin_plant"/>
</dbReference>
<dbReference type="InterPro" id="IPR031468">
    <property type="entry name" value="SMP_LBD"/>
</dbReference>
<evidence type="ECO:0000313" key="15">
    <source>
        <dbReference type="EMBL" id="KAK9813440.1"/>
    </source>
</evidence>
<dbReference type="GO" id="GO:0008289">
    <property type="term" value="F:lipid binding"/>
    <property type="evidence" value="ECO:0007669"/>
    <property type="project" value="UniProtKB-KW"/>
</dbReference>
<comment type="subcellular location">
    <subcellularLocation>
        <location evidence="1">Membrane</location>
        <topology evidence="1">Single-pass membrane protein</topology>
    </subcellularLocation>
</comment>
<keyword evidence="10" id="KW-0446">Lipid-binding</keyword>
<evidence type="ECO:0000256" key="12">
    <source>
        <dbReference type="SAM" id="MobiDB-lite"/>
    </source>
</evidence>
<evidence type="ECO:0000259" key="13">
    <source>
        <dbReference type="PROSITE" id="PS50004"/>
    </source>
</evidence>